<comment type="similarity">
    <text evidence="6">Belongs to the peptidase M48 family.</text>
</comment>
<evidence type="ECO:0000259" key="8">
    <source>
        <dbReference type="Pfam" id="PF01435"/>
    </source>
</evidence>
<keyword evidence="7" id="KW-0812">Transmembrane</keyword>
<dbReference type="InterPro" id="IPR001915">
    <property type="entry name" value="Peptidase_M48"/>
</dbReference>
<dbReference type="GO" id="GO:0051603">
    <property type="term" value="P:proteolysis involved in protein catabolic process"/>
    <property type="evidence" value="ECO:0007669"/>
    <property type="project" value="TreeGrafter"/>
</dbReference>
<dbReference type="GO" id="GO:0004222">
    <property type="term" value="F:metalloendopeptidase activity"/>
    <property type="evidence" value="ECO:0007669"/>
    <property type="project" value="InterPro"/>
</dbReference>
<evidence type="ECO:0000256" key="7">
    <source>
        <dbReference type="SAM" id="Phobius"/>
    </source>
</evidence>
<feature type="domain" description="DUF7092" evidence="9">
    <location>
        <begin position="2"/>
        <end position="78"/>
    </location>
</feature>
<proteinExistence type="inferred from homology"/>
<keyword evidence="7" id="KW-1133">Transmembrane helix</keyword>
<evidence type="ECO:0000256" key="1">
    <source>
        <dbReference type="ARBA" id="ARBA00022670"/>
    </source>
</evidence>
<gene>
    <name evidence="10" type="ORF">DES52_10424</name>
</gene>
<organism evidence="10 11">
    <name type="scientific">Deinococcus yavapaiensis KR-236</name>
    <dbReference type="NCBI Taxonomy" id="694435"/>
    <lineage>
        <taxon>Bacteria</taxon>
        <taxon>Thermotogati</taxon>
        <taxon>Deinococcota</taxon>
        <taxon>Deinococci</taxon>
        <taxon>Deinococcales</taxon>
        <taxon>Deinococcaceae</taxon>
        <taxon>Deinococcus</taxon>
    </lineage>
</organism>
<protein>
    <submittedName>
        <fullName evidence="10">Zn-dependent protease with chaperone function</fullName>
    </submittedName>
</protein>
<keyword evidence="2" id="KW-0479">Metal-binding</keyword>
<keyword evidence="7" id="KW-0472">Membrane</keyword>
<dbReference type="EMBL" id="QJSX01000004">
    <property type="protein sequence ID" value="PYE54754.1"/>
    <property type="molecule type" value="Genomic_DNA"/>
</dbReference>
<keyword evidence="11" id="KW-1185">Reference proteome</keyword>
<keyword evidence="1 6" id="KW-0645">Protease</keyword>
<keyword evidence="5 6" id="KW-0482">Metalloprotease</keyword>
<evidence type="ECO:0000256" key="4">
    <source>
        <dbReference type="ARBA" id="ARBA00022833"/>
    </source>
</evidence>
<evidence type="ECO:0000256" key="6">
    <source>
        <dbReference type="RuleBase" id="RU003983"/>
    </source>
</evidence>
<dbReference type="Pfam" id="PF23368">
    <property type="entry name" value="DUF7092"/>
    <property type="match status" value="1"/>
</dbReference>
<comment type="cofactor">
    <cofactor evidence="6">
        <name>Zn(2+)</name>
        <dbReference type="ChEBI" id="CHEBI:29105"/>
    </cofactor>
    <text evidence="6">Binds 1 zinc ion per subunit.</text>
</comment>
<feature type="transmembrane region" description="Helical" evidence="7">
    <location>
        <begin position="96"/>
        <end position="114"/>
    </location>
</feature>
<dbReference type="OrthoDB" id="9810445at2"/>
<dbReference type="PANTHER" id="PTHR22726:SF1">
    <property type="entry name" value="METALLOENDOPEPTIDASE OMA1, MITOCHONDRIAL"/>
    <property type="match status" value="1"/>
</dbReference>
<evidence type="ECO:0000256" key="2">
    <source>
        <dbReference type="ARBA" id="ARBA00022723"/>
    </source>
</evidence>
<dbReference type="PANTHER" id="PTHR22726">
    <property type="entry name" value="METALLOENDOPEPTIDASE OMA1"/>
    <property type="match status" value="1"/>
</dbReference>
<dbReference type="CDD" id="cd07332">
    <property type="entry name" value="M48C_Oma1_like"/>
    <property type="match status" value="1"/>
</dbReference>
<reference evidence="10 11" key="1">
    <citation type="submission" date="2018-06" db="EMBL/GenBank/DDBJ databases">
        <title>Genomic Encyclopedia of Type Strains, Phase IV (KMG-IV): sequencing the most valuable type-strain genomes for metagenomic binning, comparative biology and taxonomic classification.</title>
        <authorList>
            <person name="Goeker M."/>
        </authorList>
    </citation>
    <scope>NUCLEOTIDE SEQUENCE [LARGE SCALE GENOMIC DNA]</scope>
    <source>
        <strain evidence="10 11">DSM 18048</strain>
    </source>
</reference>
<dbReference type="AlphaFoldDB" id="A0A318SBU1"/>
<evidence type="ECO:0000256" key="5">
    <source>
        <dbReference type="ARBA" id="ARBA00023049"/>
    </source>
</evidence>
<dbReference type="GO" id="GO:0016020">
    <property type="term" value="C:membrane"/>
    <property type="evidence" value="ECO:0007669"/>
    <property type="project" value="TreeGrafter"/>
</dbReference>
<sequence>MHGVYFDGRTSKAHEATASVESDTFVVRLDDAEGSERRFAWKDVVIEPAMGRVRRAFVLRDAQRFETSDFGAVEALEATLGRNRGLTFVHRVESRWHLVLLSVAVFVVVTFAIWRYGLPILAGVAASLTPPGAMAVMDRQAARLLDEQLFEPTNLPADTRRRVRADFRRVVADLGGAYPYRLEFRDGGELGANALALPHGTIYVTDQLVKLAKNDRELEGVLAHEAGHVIRRHAMKGVYQSVGLFVLLSAVMGDVGTASTIAATIPTVLVNSGYSREMESDADDVGGRYLLARYRTTKPLQDLLTRLSEARGSKGGDFTILDSHPDLERRLKRLRALQRDAQRQP</sequence>
<dbReference type="InterPro" id="IPR051156">
    <property type="entry name" value="Mito/Outer_Membr_Metalloprot"/>
</dbReference>
<dbReference type="InterPro" id="IPR055518">
    <property type="entry name" value="DUF7092"/>
</dbReference>
<evidence type="ECO:0000313" key="11">
    <source>
        <dbReference type="Proteomes" id="UP000248326"/>
    </source>
</evidence>
<keyword evidence="3 6" id="KW-0378">Hydrolase</keyword>
<comment type="caution">
    <text evidence="10">The sequence shown here is derived from an EMBL/GenBank/DDBJ whole genome shotgun (WGS) entry which is preliminary data.</text>
</comment>
<dbReference type="Pfam" id="PF01435">
    <property type="entry name" value="Peptidase_M48"/>
    <property type="match status" value="1"/>
</dbReference>
<evidence type="ECO:0000313" key="10">
    <source>
        <dbReference type="EMBL" id="PYE54754.1"/>
    </source>
</evidence>
<dbReference type="Gene3D" id="3.30.2010.10">
    <property type="entry name" value="Metalloproteases ('zincins'), catalytic domain"/>
    <property type="match status" value="1"/>
</dbReference>
<dbReference type="GO" id="GO:0046872">
    <property type="term" value="F:metal ion binding"/>
    <property type="evidence" value="ECO:0007669"/>
    <property type="project" value="UniProtKB-KW"/>
</dbReference>
<dbReference type="RefSeq" id="WP_110885884.1">
    <property type="nucleotide sequence ID" value="NZ_QJSX01000004.1"/>
</dbReference>
<dbReference type="Proteomes" id="UP000248326">
    <property type="component" value="Unassembled WGS sequence"/>
</dbReference>
<accession>A0A318SBU1</accession>
<keyword evidence="4 6" id="KW-0862">Zinc</keyword>
<evidence type="ECO:0000256" key="3">
    <source>
        <dbReference type="ARBA" id="ARBA00022801"/>
    </source>
</evidence>
<name>A0A318SBU1_9DEIO</name>
<feature type="domain" description="Peptidase M48" evidence="8">
    <location>
        <begin position="192"/>
        <end position="336"/>
    </location>
</feature>
<evidence type="ECO:0000259" key="9">
    <source>
        <dbReference type="Pfam" id="PF23368"/>
    </source>
</evidence>